<protein>
    <submittedName>
        <fullName evidence="2">Uncharacterized protein</fullName>
    </submittedName>
</protein>
<dbReference type="AlphaFoldDB" id="A0A5B7DMF2"/>
<reference evidence="2 3" key="1">
    <citation type="submission" date="2019-05" db="EMBL/GenBank/DDBJ databases">
        <title>Another draft genome of Portunus trituberculatus and its Hox gene families provides insights of decapod evolution.</title>
        <authorList>
            <person name="Jeong J.-H."/>
            <person name="Song I."/>
            <person name="Kim S."/>
            <person name="Choi T."/>
            <person name="Kim D."/>
            <person name="Ryu S."/>
            <person name="Kim W."/>
        </authorList>
    </citation>
    <scope>NUCLEOTIDE SEQUENCE [LARGE SCALE GENOMIC DNA]</scope>
    <source>
        <tissue evidence="2">Muscle</tissue>
    </source>
</reference>
<evidence type="ECO:0000313" key="3">
    <source>
        <dbReference type="Proteomes" id="UP000324222"/>
    </source>
</evidence>
<dbReference type="Proteomes" id="UP000324222">
    <property type="component" value="Unassembled WGS sequence"/>
</dbReference>
<keyword evidence="1" id="KW-1133">Transmembrane helix</keyword>
<gene>
    <name evidence="2" type="ORF">E2C01_015243</name>
</gene>
<comment type="caution">
    <text evidence="2">The sequence shown here is derived from an EMBL/GenBank/DDBJ whole genome shotgun (WGS) entry which is preliminary data.</text>
</comment>
<keyword evidence="1" id="KW-0812">Transmembrane</keyword>
<keyword evidence="3" id="KW-1185">Reference proteome</keyword>
<dbReference type="EMBL" id="VSRR010001065">
    <property type="protein sequence ID" value="MPC22233.1"/>
    <property type="molecule type" value="Genomic_DNA"/>
</dbReference>
<accession>A0A5B7DMF2</accession>
<name>A0A5B7DMF2_PORTR</name>
<organism evidence="2 3">
    <name type="scientific">Portunus trituberculatus</name>
    <name type="common">Swimming crab</name>
    <name type="synonym">Neptunus trituberculatus</name>
    <dbReference type="NCBI Taxonomy" id="210409"/>
    <lineage>
        <taxon>Eukaryota</taxon>
        <taxon>Metazoa</taxon>
        <taxon>Ecdysozoa</taxon>
        <taxon>Arthropoda</taxon>
        <taxon>Crustacea</taxon>
        <taxon>Multicrustacea</taxon>
        <taxon>Malacostraca</taxon>
        <taxon>Eumalacostraca</taxon>
        <taxon>Eucarida</taxon>
        <taxon>Decapoda</taxon>
        <taxon>Pleocyemata</taxon>
        <taxon>Brachyura</taxon>
        <taxon>Eubrachyura</taxon>
        <taxon>Portunoidea</taxon>
        <taxon>Portunidae</taxon>
        <taxon>Portuninae</taxon>
        <taxon>Portunus</taxon>
    </lineage>
</organism>
<keyword evidence="1" id="KW-0472">Membrane</keyword>
<evidence type="ECO:0000256" key="1">
    <source>
        <dbReference type="SAM" id="Phobius"/>
    </source>
</evidence>
<proteinExistence type="predicted"/>
<feature type="transmembrane region" description="Helical" evidence="1">
    <location>
        <begin position="37"/>
        <end position="57"/>
    </location>
</feature>
<evidence type="ECO:0000313" key="2">
    <source>
        <dbReference type="EMBL" id="MPC22233.1"/>
    </source>
</evidence>
<sequence>MHRRMLVWWCAREESCRGRAAQCRLPTLLPLIVSRRLTLVGVVVVVVVMVVVVVGLFQCFW</sequence>